<keyword evidence="2" id="KW-1185">Reference proteome</keyword>
<dbReference type="RefSeq" id="WP_170107610.1">
    <property type="nucleotide sequence ID" value="NZ_PYMC01000002.1"/>
</dbReference>
<proteinExistence type="predicted"/>
<organism evidence="1 2">
    <name type="scientific">Photobacterium lipolyticum</name>
    <dbReference type="NCBI Taxonomy" id="266810"/>
    <lineage>
        <taxon>Bacteria</taxon>
        <taxon>Pseudomonadati</taxon>
        <taxon>Pseudomonadota</taxon>
        <taxon>Gammaproteobacteria</taxon>
        <taxon>Vibrionales</taxon>
        <taxon>Vibrionaceae</taxon>
        <taxon>Photobacterium</taxon>
    </lineage>
</organism>
<reference evidence="1 2" key="1">
    <citation type="submission" date="2018-03" db="EMBL/GenBank/DDBJ databases">
        <title>Whole genome sequencing of Histamine producing bacteria.</title>
        <authorList>
            <person name="Butler K."/>
        </authorList>
    </citation>
    <scope>NUCLEOTIDE SEQUENCE [LARGE SCALE GENOMIC DNA]</scope>
    <source>
        <strain evidence="1 2">DSM 16190</strain>
    </source>
</reference>
<dbReference type="EMBL" id="PYMC01000002">
    <property type="protein sequence ID" value="PSW06772.1"/>
    <property type="molecule type" value="Genomic_DNA"/>
</dbReference>
<evidence type="ECO:0008006" key="3">
    <source>
        <dbReference type="Google" id="ProtNLM"/>
    </source>
</evidence>
<protein>
    <recommendedName>
        <fullName evidence="3">Plasmid mobilization relaxosome protein MobC</fullName>
    </recommendedName>
</protein>
<accession>A0A2T3N318</accession>
<comment type="caution">
    <text evidence="1">The sequence shown here is derived from an EMBL/GenBank/DDBJ whole genome shotgun (WGS) entry which is preliminary data.</text>
</comment>
<dbReference type="AlphaFoldDB" id="A0A2T3N318"/>
<evidence type="ECO:0000313" key="2">
    <source>
        <dbReference type="Proteomes" id="UP000240904"/>
    </source>
</evidence>
<sequence>MTSINKGGRPRLSADQKRDKVIKFSCTQVEYEFFQEHAERAGYKQVARFLHDVNIAMIDDGQFSYSEQTKVNSELLAALIGLANNVNQAMHVVHAQGVDNLPNFYHSLQEAQQVIYNMGQIAQLGVRRECHIEDKAEVQHGDA</sequence>
<gene>
    <name evidence="1" type="ORF">C9I89_04390</name>
</gene>
<name>A0A2T3N318_9GAMM</name>
<dbReference type="Proteomes" id="UP000240904">
    <property type="component" value="Unassembled WGS sequence"/>
</dbReference>
<evidence type="ECO:0000313" key="1">
    <source>
        <dbReference type="EMBL" id="PSW06772.1"/>
    </source>
</evidence>